<feature type="transmembrane region" description="Helical" evidence="6">
    <location>
        <begin position="338"/>
        <end position="355"/>
    </location>
</feature>
<dbReference type="GO" id="GO:0022857">
    <property type="term" value="F:transmembrane transporter activity"/>
    <property type="evidence" value="ECO:0007669"/>
    <property type="project" value="InterPro"/>
</dbReference>
<dbReference type="Proteomes" id="UP000288623">
    <property type="component" value="Unassembled WGS sequence"/>
</dbReference>
<dbReference type="InterPro" id="IPR036259">
    <property type="entry name" value="MFS_trans_sf"/>
</dbReference>
<dbReference type="PANTHER" id="PTHR23504">
    <property type="entry name" value="MAJOR FACILITATOR SUPERFAMILY DOMAIN-CONTAINING PROTEIN 10"/>
    <property type="match status" value="1"/>
</dbReference>
<dbReference type="OrthoDB" id="9793283at2"/>
<feature type="transmembrane region" description="Helical" evidence="6">
    <location>
        <begin position="361"/>
        <end position="381"/>
    </location>
</feature>
<evidence type="ECO:0000256" key="4">
    <source>
        <dbReference type="ARBA" id="ARBA00022989"/>
    </source>
</evidence>
<feature type="domain" description="Major facilitator superfamily (MFS) profile" evidence="7">
    <location>
        <begin position="6"/>
        <end position="385"/>
    </location>
</feature>
<dbReference type="GO" id="GO:0005886">
    <property type="term" value="C:plasma membrane"/>
    <property type="evidence" value="ECO:0007669"/>
    <property type="project" value="UniProtKB-SubCell"/>
</dbReference>
<feature type="transmembrane region" description="Helical" evidence="6">
    <location>
        <begin position="275"/>
        <end position="293"/>
    </location>
</feature>
<dbReference type="InterPro" id="IPR011701">
    <property type="entry name" value="MFS"/>
</dbReference>
<keyword evidence="2" id="KW-0813">Transport</keyword>
<dbReference type="EMBL" id="JTFC01000031">
    <property type="protein sequence ID" value="RUS55497.1"/>
    <property type="molecule type" value="Genomic_DNA"/>
</dbReference>
<evidence type="ECO:0000313" key="9">
    <source>
        <dbReference type="Proteomes" id="UP000288623"/>
    </source>
</evidence>
<dbReference type="InterPro" id="IPR020846">
    <property type="entry name" value="MFS_dom"/>
</dbReference>
<name>A0A433RTK2_9BACL</name>
<feature type="transmembrane region" description="Helical" evidence="6">
    <location>
        <begin position="72"/>
        <end position="91"/>
    </location>
</feature>
<dbReference type="InterPro" id="IPR001958">
    <property type="entry name" value="Tet-R_TetA/multi-R_MdtG-like"/>
</dbReference>
<dbReference type="RefSeq" id="WP_126990841.1">
    <property type="nucleotide sequence ID" value="NZ_JTFC01000031.1"/>
</dbReference>
<dbReference type="PROSITE" id="PS50850">
    <property type="entry name" value="MFS"/>
    <property type="match status" value="1"/>
</dbReference>
<feature type="transmembrane region" description="Helical" evidence="6">
    <location>
        <begin position="207"/>
        <end position="232"/>
    </location>
</feature>
<dbReference type="Pfam" id="PF07690">
    <property type="entry name" value="MFS_1"/>
    <property type="match status" value="1"/>
</dbReference>
<comment type="caution">
    <text evidence="8">The sequence shown here is derived from an EMBL/GenBank/DDBJ whole genome shotgun (WGS) entry which is preliminary data.</text>
</comment>
<feature type="transmembrane region" description="Helical" evidence="6">
    <location>
        <begin position="299"/>
        <end position="317"/>
    </location>
</feature>
<feature type="transmembrane region" description="Helical" evidence="6">
    <location>
        <begin position="131"/>
        <end position="155"/>
    </location>
</feature>
<feature type="transmembrane region" description="Helical" evidence="6">
    <location>
        <begin position="40"/>
        <end position="60"/>
    </location>
</feature>
<dbReference type="SUPFAM" id="SSF103473">
    <property type="entry name" value="MFS general substrate transporter"/>
    <property type="match status" value="1"/>
</dbReference>
<organism evidence="8 9">
    <name type="scientific">Candidatus Kurthia intestinigallinarum</name>
    <dbReference type="NCBI Taxonomy" id="1562256"/>
    <lineage>
        <taxon>Bacteria</taxon>
        <taxon>Bacillati</taxon>
        <taxon>Bacillota</taxon>
        <taxon>Bacilli</taxon>
        <taxon>Bacillales</taxon>
        <taxon>Caryophanaceae</taxon>
        <taxon>Kurthia</taxon>
    </lineage>
</organism>
<proteinExistence type="predicted"/>
<evidence type="ECO:0000256" key="3">
    <source>
        <dbReference type="ARBA" id="ARBA00022692"/>
    </source>
</evidence>
<accession>A0A433RTK2</accession>
<dbReference type="CDD" id="cd17325">
    <property type="entry name" value="MFS_MdtG_SLC18_like"/>
    <property type="match status" value="1"/>
</dbReference>
<keyword evidence="5 6" id="KW-0472">Membrane</keyword>
<feature type="transmembrane region" description="Helical" evidence="6">
    <location>
        <begin position="7"/>
        <end position="28"/>
    </location>
</feature>
<dbReference type="PANTHER" id="PTHR23504:SF115">
    <property type="entry name" value="MULTIDRUG RESISTANCE PROTEIN 2"/>
    <property type="match status" value="1"/>
</dbReference>
<feature type="transmembrane region" description="Helical" evidence="6">
    <location>
        <begin position="244"/>
        <end position="263"/>
    </location>
</feature>
<reference evidence="8 9" key="1">
    <citation type="submission" date="2014-11" db="EMBL/GenBank/DDBJ databases">
        <title>Genome sequence and analysis of novel Kurthia sp.</title>
        <authorList>
            <person name="Lawson J.N."/>
            <person name="Gonzalez J.E."/>
            <person name="Rinauldi L."/>
            <person name="Xuan Z."/>
            <person name="Firman A."/>
            <person name="Shaddox L."/>
            <person name="Trudeau A."/>
            <person name="Shah S."/>
            <person name="Reiman D."/>
        </authorList>
    </citation>
    <scope>NUCLEOTIDE SEQUENCE [LARGE SCALE GENOMIC DNA]</scope>
    <source>
        <strain evidence="8 9">3B1D</strain>
    </source>
</reference>
<keyword evidence="4 6" id="KW-1133">Transmembrane helix</keyword>
<evidence type="ECO:0000259" key="7">
    <source>
        <dbReference type="PROSITE" id="PS50850"/>
    </source>
</evidence>
<evidence type="ECO:0000256" key="2">
    <source>
        <dbReference type="ARBA" id="ARBA00022448"/>
    </source>
</evidence>
<protein>
    <submittedName>
        <fullName evidence="8">Multidrug MFS transporter</fullName>
    </submittedName>
</protein>
<feature type="transmembrane region" description="Helical" evidence="6">
    <location>
        <begin position="161"/>
        <end position="179"/>
    </location>
</feature>
<evidence type="ECO:0000313" key="8">
    <source>
        <dbReference type="EMBL" id="RUS55497.1"/>
    </source>
</evidence>
<comment type="subcellular location">
    <subcellularLocation>
        <location evidence="1">Cell membrane</location>
        <topology evidence="1">Multi-pass membrane protein</topology>
    </subcellularLocation>
</comment>
<dbReference type="Gene3D" id="1.20.1250.20">
    <property type="entry name" value="MFS general substrate transporter like domains"/>
    <property type="match status" value="1"/>
</dbReference>
<evidence type="ECO:0000256" key="1">
    <source>
        <dbReference type="ARBA" id="ARBA00004651"/>
    </source>
</evidence>
<keyword evidence="3 6" id="KW-0812">Transmembrane</keyword>
<dbReference type="PRINTS" id="PR01035">
    <property type="entry name" value="TCRTETA"/>
</dbReference>
<sequence length="397" mass="42961">MKKKLALSLVLMNLFLAFVGIGLVIPVMPTIMNELGITGSTVGLMVAAFAIAQLIFSPIAGKWTDTIGRKKMIVVGLIIFAISEFFFAIGTNVEMLFISRILGGISGAFIMPAVTAFIADITTVTERPRALGLMSAAISTGFIIGPGVGGFLAAFGTRVPFFVATMMALIAAVLSFITLREPERRQNAAPIAQKHDDKSIKRVFSKVYFIPFAVLFISTFGLAAFDSFFSLFTNHKFNFTPTDIAISITVGAIFGAIAQGILFAPLTRKLGEIRLVRWCLGISAVVVLLMTLAPTHFTVMLVTFFAFIGFDLIRPAITTYLSKIAGHEQGFVGGMNSMFTSLGNIIGPLLGGMLFDLNVNLPFQFAAVVLILALLITFKWVMPKFVQQTVGEVIEER</sequence>
<keyword evidence="9" id="KW-1185">Reference proteome</keyword>
<dbReference type="AlphaFoldDB" id="A0A433RTK2"/>
<feature type="transmembrane region" description="Helical" evidence="6">
    <location>
        <begin position="97"/>
        <end position="119"/>
    </location>
</feature>
<evidence type="ECO:0000256" key="6">
    <source>
        <dbReference type="SAM" id="Phobius"/>
    </source>
</evidence>
<gene>
    <name evidence="8" type="ORF">QI30_11220</name>
</gene>
<evidence type="ECO:0000256" key="5">
    <source>
        <dbReference type="ARBA" id="ARBA00023136"/>
    </source>
</evidence>